<evidence type="ECO:0000313" key="9">
    <source>
        <dbReference type="Proteomes" id="UP000287352"/>
    </source>
</evidence>
<evidence type="ECO:0000256" key="4">
    <source>
        <dbReference type="ARBA" id="ARBA00023125"/>
    </source>
</evidence>
<gene>
    <name evidence="8" type="ORF">KTT_08140</name>
</gene>
<protein>
    <submittedName>
        <fullName evidence="8">RNA polymerase subunit sigma</fullName>
    </submittedName>
</protein>
<dbReference type="GO" id="GO:0006352">
    <property type="term" value="P:DNA-templated transcription initiation"/>
    <property type="evidence" value="ECO:0007669"/>
    <property type="project" value="InterPro"/>
</dbReference>
<evidence type="ECO:0000313" key="8">
    <source>
        <dbReference type="EMBL" id="GCE10955.1"/>
    </source>
</evidence>
<dbReference type="OrthoDB" id="9795666at2"/>
<dbReference type="AlphaFoldDB" id="A0A401ZVM0"/>
<keyword evidence="2" id="KW-0805">Transcription regulation</keyword>
<evidence type="ECO:0000256" key="3">
    <source>
        <dbReference type="ARBA" id="ARBA00023082"/>
    </source>
</evidence>
<dbReference type="EMBL" id="BIFR01000001">
    <property type="protein sequence ID" value="GCE10955.1"/>
    <property type="molecule type" value="Genomic_DNA"/>
</dbReference>
<evidence type="ECO:0000256" key="5">
    <source>
        <dbReference type="ARBA" id="ARBA00023163"/>
    </source>
</evidence>
<dbReference type="InterPro" id="IPR014284">
    <property type="entry name" value="RNA_pol_sigma-70_dom"/>
</dbReference>
<keyword evidence="3" id="KW-0731">Sigma factor</keyword>
<dbReference type="Gene3D" id="1.10.1740.10">
    <property type="match status" value="1"/>
</dbReference>
<dbReference type="Gene3D" id="1.10.10.10">
    <property type="entry name" value="Winged helix-like DNA-binding domain superfamily/Winged helix DNA-binding domain"/>
    <property type="match status" value="1"/>
</dbReference>
<dbReference type="Proteomes" id="UP000287352">
    <property type="component" value="Unassembled WGS sequence"/>
</dbReference>
<dbReference type="NCBIfam" id="TIGR02937">
    <property type="entry name" value="sigma70-ECF"/>
    <property type="match status" value="1"/>
</dbReference>
<dbReference type="InterPro" id="IPR013325">
    <property type="entry name" value="RNA_pol_sigma_r2"/>
</dbReference>
<dbReference type="PANTHER" id="PTHR43133">
    <property type="entry name" value="RNA POLYMERASE ECF-TYPE SIGMA FACTO"/>
    <property type="match status" value="1"/>
</dbReference>
<dbReference type="Pfam" id="PF04545">
    <property type="entry name" value="Sigma70_r4"/>
    <property type="match status" value="1"/>
</dbReference>
<name>A0A401ZVM0_9CHLR</name>
<dbReference type="InterPro" id="IPR007627">
    <property type="entry name" value="RNA_pol_sigma70_r2"/>
</dbReference>
<sequence>MYQNTTIKDTSGAWLYQRFSSPIFAYLLRQISVREDAEDLLVEVFLAALERPQFFQLSEPEQQAWLWRVARNKAVDYYRRQRRRPQLPLMKIEENTYTDDNEAPEQMYLQQEEFGVLRQHLQKLPLRQQELLLLRFGHGLTCGEIAQIQQRSEGSVRMLLSRTLKVLRSIYTRK</sequence>
<dbReference type="InterPro" id="IPR007630">
    <property type="entry name" value="RNA_pol_sigma70_r4"/>
</dbReference>
<proteinExistence type="inferred from homology"/>
<evidence type="ECO:0000259" key="7">
    <source>
        <dbReference type="Pfam" id="PF04545"/>
    </source>
</evidence>
<dbReference type="SUPFAM" id="SSF88659">
    <property type="entry name" value="Sigma3 and sigma4 domains of RNA polymerase sigma factors"/>
    <property type="match status" value="1"/>
</dbReference>
<dbReference type="GO" id="GO:0003677">
    <property type="term" value="F:DNA binding"/>
    <property type="evidence" value="ECO:0007669"/>
    <property type="project" value="UniProtKB-KW"/>
</dbReference>
<comment type="caution">
    <text evidence="8">The sequence shown here is derived from an EMBL/GenBank/DDBJ whole genome shotgun (WGS) entry which is preliminary data.</text>
</comment>
<dbReference type="GO" id="GO:0016987">
    <property type="term" value="F:sigma factor activity"/>
    <property type="evidence" value="ECO:0007669"/>
    <property type="project" value="UniProtKB-KW"/>
</dbReference>
<dbReference type="InterPro" id="IPR036388">
    <property type="entry name" value="WH-like_DNA-bd_sf"/>
</dbReference>
<evidence type="ECO:0000256" key="1">
    <source>
        <dbReference type="ARBA" id="ARBA00010641"/>
    </source>
</evidence>
<dbReference type="Pfam" id="PF04542">
    <property type="entry name" value="Sigma70_r2"/>
    <property type="match status" value="1"/>
</dbReference>
<organism evidence="8 9">
    <name type="scientific">Tengunoibacter tsumagoiensis</name>
    <dbReference type="NCBI Taxonomy" id="2014871"/>
    <lineage>
        <taxon>Bacteria</taxon>
        <taxon>Bacillati</taxon>
        <taxon>Chloroflexota</taxon>
        <taxon>Ktedonobacteria</taxon>
        <taxon>Ktedonobacterales</taxon>
        <taxon>Dictyobacteraceae</taxon>
        <taxon>Tengunoibacter</taxon>
    </lineage>
</organism>
<evidence type="ECO:0000259" key="6">
    <source>
        <dbReference type="Pfam" id="PF04542"/>
    </source>
</evidence>
<keyword evidence="9" id="KW-1185">Reference proteome</keyword>
<dbReference type="InterPro" id="IPR013324">
    <property type="entry name" value="RNA_pol_sigma_r3/r4-like"/>
</dbReference>
<comment type="similarity">
    <text evidence="1">Belongs to the sigma-70 factor family. ECF subfamily.</text>
</comment>
<dbReference type="InterPro" id="IPR039425">
    <property type="entry name" value="RNA_pol_sigma-70-like"/>
</dbReference>
<dbReference type="RefSeq" id="WP_126578514.1">
    <property type="nucleotide sequence ID" value="NZ_BIFR01000001.1"/>
</dbReference>
<accession>A0A401ZVM0</accession>
<feature type="domain" description="RNA polymerase sigma-70 region 2" evidence="6">
    <location>
        <begin position="15"/>
        <end position="84"/>
    </location>
</feature>
<reference evidence="9" key="1">
    <citation type="submission" date="2018-12" db="EMBL/GenBank/DDBJ databases">
        <title>Tengunoibacter tsumagoiensis gen. nov., sp. nov., Dictyobacter kobayashii sp. nov., D. alpinus sp. nov., and D. joshuensis sp. nov. and description of Dictyobacteraceae fam. nov. within the order Ktedonobacterales isolated from Tengu-no-mugimeshi.</title>
        <authorList>
            <person name="Wang C.M."/>
            <person name="Zheng Y."/>
            <person name="Sakai Y."/>
            <person name="Toyoda A."/>
            <person name="Minakuchi Y."/>
            <person name="Abe K."/>
            <person name="Yokota A."/>
            <person name="Yabe S."/>
        </authorList>
    </citation>
    <scope>NUCLEOTIDE SEQUENCE [LARGE SCALE GENOMIC DNA]</scope>
    <source>
        <strain evidence="9">Uno3</strain>
    </source>
</reference>
<feature type="domain" description="RNA polymerase sigma-70 region 4" evidence="7">
    <location>
        <begin position="121"/>
        <end position="168"/>
    </location>
</feature>
<dbReference type="PANTHER" id="PTHR43133:SF52">
    <property type="entry name" value="ECF RNA POLYMERASE SIGMA FACTOR SIGL"/>
    <property type="match status" value="1"/>
</dbReference>
<keyword evidence="4" id="KW-0238">DNA-binding</keyword>
<keyword evidence="5" id="KW-0804">Transcription</keyword>
<evidence type="ECO:0000256" key="2">
    <source>
        <dbReference type="ARBA" id="ARBA00023015"/>
    </source>
</evidence>
<dbReference type="SUPFAM" id="SSF88946">
    <property type="entry name" value="Sigma2 domain of RNA polymerase sigma factors"/>
    <property type="match status" value="1"/>
</dbReference>